<dbReference type="Gene3D" id="1.10.287.110">
    <property type="entry name" value="DnaJ domain"/>
    <property type="match status" value="1"/>
</dbReference>
<evidence type="ECO:0000313" key="3">
    <source>
        <dbReference type="EMBL" id="KAG2182268.1"/>
    </source>
</evidence>
<dbReference type="SMART" id="SM00271">
    <property type="entry name" value="DnaJ"/>
    <property type="match status" value="1"/>
</dbReference>
<dbReference type="InterPro" id="IPR050817">
    <property type="entry name" value="DjlA_DnaK_co-chaperone"/>
</dbReference>
<dbReference type="EMBL" id="JAEPQZ010000004">
    <property type="protein sequence ID" value="KAG2182268.1"/>
    <property type="molecule type" value="Genomic_DNA"/>
</dbReference>
<keyword evidence="4" id="KW-1185">Reference proteome</keyword>
<dbReference type="SUPFAM" id="SSF46565">
    <property type="entry name" value="Chaperone J-domain"/>
    <property type="match status" value="1"/>
</dbReference>
<reference evidence="3" key="1">
    <citation type="submission" date="2020-12" db="EMBL/GenBank/DDBJ databases">
        <title>Metabolic potential, ecology and presence of endohyphal bacteria is reflected in genomic diversity of Mucoromycotina.</title>
        <authorList>
            <person name="Muszewska A."/>
            <person name="Okrasinska A."/>
            <person name="Steczkiewicz K."/>
            <person name="Drgas O."/>
            <person name="Orlowska M."/>
            <person name="Perlinska-Lenart U."/>
            <person name="Aleksandrzak-Piekarczyk T."/>
            <person name="Szatraj K."/>
            <person name="Zielenkiewicz U."/>
            <person name="Pilsyk S."/>
            <person name="Malc E."/>
            <person name="Mieczkowski P."/>
            <person name="Kruszewska J.S."/>
            <person name="Biernat P."/>
            <person name="Pawlowska J."/>
        </authorList>
    </citation>
    <scope>NUCLEOTIDE SEQUENCE</scope>
    <source>
        <strain evidence="3">WA0000067209</strain>
    </source>
</reference>
<dbReference type="PANTHER" id="PTHR24074">
    <property type="entry name" value="CO-CHAPERONE PROTEIN DJLA"/>
    <property type="match status" value="1"/>
</dbReference>
<dbReference type="Proteomes" id="UP000654370">
    <property type="component" value="Unassembled WGS sequence"/>
</dbReference>
<accession>A0A8H7PXV7</accession>
<dbReference type="PRINTS" id="PR00625">
    <property type="entry name" value="JDOMAIN"/>
</dbReference>
<keyword evidence="1" id="KW-0472">Membrane</keyword>
<dbReference type="CDD" id="cd06257">
    <property type="entry name" value="DnaJ"/>
    <property type="match status" value="1"/>
</dbReference>
<evidence type="ECO:0000256" key="1">
    <source>
        <dbReference type="SAM" id="Phobius"/>
    </source>
</evidence>
<dbReference type="InterPro" id="IPR001623">
    <property type="entry name" value="DnaJ_domain"/>
</dbReference>
<dbReference type="PROSITE" id="PS50076">
    <property type="entry name" value="DNAJ_2"/>
    <property type="match status" value="1"/>
</dbReference>
<gene>
    <name evidence="3" type="ORF">INT43_007195</name>
</gene>
<sequence>MTRMTTGIIISRILGQHKRFSLHSTGRFATLSRSFATSLPRNDGPLKEKVRAIPFSQHVKAAEQTFENYHGHSFFSAKVSRAGAPDEVFIPFWVVTAKVRSVILQAQIVMVFNVVMFLCSVLTEALLRETHWETEWYWIQTKHSFDREYIPIQHAGLQIYAAHQYRRGYVNGIRGQSIADAAPFTPDMLDRSAYQDLDTDHRSKTRKVDPFTIFPSSAVKLAKKYIQDTEEQLADEYLMKTYRGDRTRLVHVDVQLLDLKLSPVYFPAYVYTINYLGRNFRTFINGDDLAVGGQRLYNWERVALASAAAMGSVMAFSGGVGWGGPIGSLWLGIILPTVATSLFTMYYPLLALRWRDEIRRREIASHAKDEKSWDKDWVSAFDAFEDFQRYRQWQEERAYKRSTFGDQESERINASVRDPKGYYRTLGVSEGATKAEIQGAFRGLAMKHHPDRKTDPKDKEVAKQKFQEISQAYNILRDPKKRQLYDQGANV</sequence>
<feature type="transmembrane region" description="Helical" evidence="1">
    <location>
        <begin position="329"/>
        <end position="352"/>
    </location>
</feature>
<dbReference type="PROSITE" id="PS00636">
    <property type="entry name" value="DNAJ_1"/>
    <property type="match status" value="1"/>
</dbReference>
<keyword evidence="1" id="KW-1133">Transmembrane helix</keyword>
<evidence type="ECO:0000313" key="4">
    <source>
        <dbReference type="Proteomes" id="UP000654370"/>
    </source>
</evidence>
<organism evidence="3 4">
    <name type="scientific">Mortierella isabellina</name>
    <name type="common">Filamentous fungus</name>
    <name type="synonym">Umbelopsis isabellina</name>
    <dbReference type="NCBI Taxonomy" id="91625"/>
    <lineage>
        <taxon>Eukaryota</taxon>
        <taxon>Fungi</taxon>
        <taxon>Fungi incertae sedis</taxon>
        <taxon>Mucoromycota</taxon>
        <taxon>Mucoromycotina</taxon>
        <taxon>Umbelopsidomycetes</taxon>
        <taxon>Umbelopsidales</taxon>
        <taxon>Umbelopsidaceae</taxon>
        <taxon>Umbelopsis</taxon>
    </lineage>
</organism>
<comment type="caution">
    <text evidence="3">The sequence shown here is derived from an EMBL/GenBank/DDBJ whole genome shotgun (WGS) entry which is preliminary data.</text>
</comment>
<name>A0A8H7PXV7_MORIS</name>
<protein>
    <recommendedName>
        <fullName evidence="2">J domain-containing protein</fullName>
    </recommendedName>
</protein>
<dbReference type="InterPro" id="IPR018253">
    <property type="entry name" value="DnaJ_domain_CS"/>
</dbReference>
<evidence type="ECO:0000259" key="2">
    <source>
        <dbReference type="PROSITE" id="PS50076"/>
    </source>
</evidence>
<proteinExistence type="predicted"/>
<feature type="domain" description="J" evidence="2">
    <location>
        <begin position="421"/>
        <end position="489"/>
    </location>
</feature>
<keyword evidence="1" id="KW-0812">Transmembrane</keyword>
<dbReference type="AlphaFoldDB" id="A0A8H7PXV7"/>
<feature type="transmembrane region" description="Helical" evidence="1">
    <location>
        <begin position="302"/>
        <end position="323"/>
    </location>
</feature>
<dbReference type="InterPro" id="IPR036869">
    <property type="entry name" value="J_dom_sf"/>
</dbReference>
<dbReference type="OrthoDB" id="445556at2759"/>
<dbReference type="Pfam" id="PF00226">
    <property type="entry name" value="DnaJ"/>
    <property type="match status" value="1"/>
</dbReference>